<protein>
    <submittedName>
        <fullName evidence="5">Uncharacterized protein</fullName>
    </submittedName>
</protein>
<accession>A0A0U1LQR1</accession>
<feature type="compositionally biased region" description="Polar residues" evidence="3">
    <location>
        <begin position="651"/>
        <end position="662"/>
    </location>
</feature>
<proteinExistence type="inferred from homology"/>
<keyword evidence="4" id="KW-1133">Transmembrane helix</keyword>
<dbReference type="GO" id="GO:0043386">
    <property type="term" value="P:mycotoxin biosynthetic process"/>
    <property type="evidence" value="ECO:0007669"/>
    <property type="project" value="InterPro"/>
</dbReference>
<feature type="compositionally biased region" description="Basic and acidic residues" evidence="3">
    <location>
        <begin position="628"/>
        <end position="638"/>
    </location>
</feature>
<evidence type="ECO:0000313" key="5">
    <source>
        <dbReference type="EMBL" id="CRG84738.1"/>
    </source>
</evidence>
<dbReference type="PANTHER" id="PTHR33365:SF4">
    <property type="entry name" value="CYCLOCHLOROTINE BIOSYNTHESIS PROTEIN O"/>
    <property type="match status" value="1"/>
</dbReference>
<name>A0A0U1LQR1_TALIS</name>
<gene>
    <name evidence="5" type="ORF">PISL3812_01941</name>
</gene>
<keyword evidence="4" id="KW-0472">Membrane</keyword>
<keyword evidence="6" id="KW-1185">Reference proteome</keyword>
<feature type="compositionally biased region" description="Basic and acidic residues" evidence="3">
    <location>
        <begin position="663"/>
        <end position="677"/>
    </location>
</feature>
<dbReference type="STRING" id="28573.A0A0U1LQR1"/>
<sequence>MIDQDDLSEREFDSLLKPSNLSWPKGHRYKGTTQFLIALSISLNIFWVGLGSVYWISNFNTQTSHSSYENGFASELEAVKPEIELIQYEFNGGVKLDERGHYSTDYGGHEYIGSPTPEIDRAWDLLLSGLNINLKVSDANLEGRTIQWPDSDYYFTGLEVFHSLHCLNRLRQAIYPDYYDVFNHPDDPSREDHIGHCINHIRQAIQCHADLTPMEWTLVNRRIILNTATHHTCRNFDKIHEIDREMVLGEKITPPATEKSLPSRHASGKTRQMKNLTSMEELGKAAQETLHYINSNKERLGDEFIIGFVNQVREFTQTANGNSSDALTSFRKALKQVQQDTTLIHKEITAKQATTEWQASLKTASAPQAHSVGTSTPGISPVELGINNEIIVKIRDAAIRKELRQAKPVNIVRQTEHTRAKAARKIPSLALAGHAVVTAQQLPSGDISLRASNAAAAKVRQEAIARAKAAIQSCEAFHRVPEHLRPKQAPTNNATPAEPNAPTTRRSASVEAQSVPFQMQVQPPAPTIRKATRGRGRPPTKSKSSGEEPLPNMNTQIESTLSVTQSGSQVAEQTPSQPIQRRSARRTTTTAVMMSDPERVFRQVKPAKRVRSAVSKESQQPVASRSKPSQEARPEPELPPHPPLPPMNMTLEDNNIILNSEASFRELNPDRPSEGDYHQLLSRFTNHNSSQGRTQ</sequence>
<evidence type="ECO:0000256" key="1">
    <source>
        <dbReference type="ARBA" id="ARBA00004685"/>
    </source>
</evidence>
<comment type="similarity">
    <text evidence="2">Belongs to the ustYa family.</text>
</comment>
<reference evidence="5 6" key="1">
    <citation type="submission" date="2015-04" db="EMBL/GenBank/DDBJ databases">
        <authorList>
            <person name="Syromyatnikov M.Y."/>
            <person name="Popov V.N."/>
        </authorList>
    </citation>
    <scope>NUCLEOTIDE SEQUENCE [LARGE SCALE GENOMIC DNA]</scope>
    <source>
        <strain evidence="5">WF-38-12</strain>
    </source>
</reference>
<feature type="compositionally biased region" description="Polar residues" evidence="3">
    <location>
        <begin position="489"/>
        <end position="521"/>
    </location>
</feature>
<evidence type="ECO:0000256" key="2">
    <source>
        <dbReference type="ARBA" id="ARBA00035112"/>
    </source>
</evidence>
<dbReference type="AlphaFoldDB" id="A0A0U1LQR1"/>
<feature type="compositionally biased region" description="Basic residues" evidence="3">
    <location>
        <begin position="530"/>
        <end position="540"/>
    </location>
</feature>
<dbReference type="InterPro" id="IPR021765">
    <property type="entry name" value="UstYa-like"/>
</dbReference>
<feature type="compositionally biased region" description="Polar residues" evidence="3">
    <location>
        <begin position="682"/>
        <end position="695"/>
    </location>
</feature>
<feature type="region of interest" description="Disordered" evidence="3">
    <location>
        <begin position="482"/>
        <end position="695"/>
    </location>
</feature>
<evidence type="ECO:0000313" key="6">
    <source>
        <dbReference type="Proteomes" id="UP000054383"/>
    </source>
</evidence>
<evidence type="ECO:0000256" key="4">
    <source>
        <dbReference type="SAM" id="Phobius"/>
    </source>
</evidence>
<dbReference type="Pfam" id="PF11807">
    <property type="entry name" value="UstYa"/>
    <property type="match status" value="1"/>
</dbReference>
<organism evidence="5 6">
    <name type="scientific">Talaromyces islandicus</name>
    <name type="common">Penicillium islandicum</name>
    <dbReference type="NCBI Taxonomy" id="28573"/>
    <lineage>
        <taxon>Eukaryota</taxon>
        <taxon>Fungi</taxon>
        <taxon>Dikarya</taxon>
        <taxon>Ascomycota</taxon>
        <taxon>Pezizomycotina</taxon>
        <taxon>Eurotiomycetes</taxon>
        <taxon>Eurotiomycetidae</taxon>
        <taxon>Eurotiales</taxon>
        <taxon>Trichocomaceae</taxon>
        <taxon>Talaromyces</taxon>
        <taxon>Talaromyces sect. Islandici</taxon>
    </lineage>
</organism>
<feature type="compositionally biased region" description="Polar residues" evidence="3">
    <location>
        <begin position="615"/>
        <end position="627"/>
    </location>
</feature>
<comment type="pathway">
    <text evidence="1">Mycotoxin biosynthesis.</text>
</comment>
<dbReference type="OrthoDB" id="4222962at2759"/>
<dbReference type="EMBL" id="CVMT01000002">
    <property type="protein sequence ID" value="CRG84738.1"/>
    <property type="molecule type" value="Genomic_DNA"/>
</dbReference>
<dbReference type="PANTHER" id="PTHR33365">
    <property type="entry name" value="YALI0B05434P"/>
    <property type="match status" value="1"/>
</dbReference>
<feature type="transmembrane region" description="Helical" evidence="4">
    <location>
        <begin position="35"/>
        <end position="56"/>
    </location>
</feature>
<keyword evidence="4" id="KW-0812">Transmembrane</keyword>
<evidence type="ECO:0000256" key="3">
    <source>
        <dbReference type="SAM" id="MobiDB-lite"/>
    </source>
</evidence>
<dbReference type="Proteomes" id="UP000054383">
    <property type="component" value="Unassembled WGS sequence"/>
</dbReference>
<feature type="compositionally biased region" description="Polar residues" evidence="3">
    <location>
        <begin position="552"/>
        <end position="580"/>
    </location>
</feature>